<feature type="signal peptide" evidence="3">
    <location>
        <begin position="1"/>
        <end position="17"/>
    </location>
</feature>
<evidence type="ECO:0000313" key="6">
    <source>
        <dbReference type="Proteomes" id="UP000076809"/>
    </source>
</evidence>
<evidence type="ECO:0000256" key="2">
    <source>
        <dbReference type="ARBA" id="ARBA00022729"/>
    </source>
</evidence>
<dbReference type="Proteomes" id="UP000076809">
    <property type="component" value="Chromosome"/>
</dbReference>
<keyword evidence="2 3" id="KW-0732">Signal</keyword>
<dbReference type="InterPro" id="IPR001638">
    <property type="entry name" value="Solute-binding_3/MltF_N"/>
</dbReference>
<comment type="similarity">
    <text evidence="1">Belongs to the bacterial solute-binding protein 3 family.</text>
</comment>
<dbReference type="GeneID" id="60843306"/>
<feature type="chain" id="PRO_5009800887" evidence="3">
    <location>
        <begin position="18"/>
        <end position="263"/>
    </location>
</feature>
<name>A0A0T6QYH7_AERVE</name>
<evidence type="ECO:0000259" key="4">
    <source>
        <dbReference type="SMART" id="SM00062"/>
    </source>
</evidence>
<proteinExistence type="inferred from homology"/>
<evidence type="ECO:0000256" key="1">
    <source>
        <dbReference type="ARBA" id="ARBA00010333"/>
    </source>
</evidence>
<dbReference type="Pfam" id="PF00497">
    <property type="entry name" value="SBP_bac_3"/>
    <property type="match status" value="1"/>
</dbReference>
<dbReference type="EMBL" id="CP014774">
    <property type="protein sequence ID" value="ANB52024.1"/>
    <property type="molecule type" value="Genomic_DNA"/>
</dbReference>
<dbReference type="SUPFAM" id="SSF53850">
    <property type="entry name" value="Periplasmic binding protein-like II"/>
    <property type="match status" value="1"/>
</dbReference>
<dbReference type="SMART" id="SM00062">
    <property type="entry name" value="PBPb"/>
    <property type="match status" value="1"/>
</dbReference>
<dbReference type="PANTHER" id="PTHR35936">
    <property type="entry name" value="MEMBRANE-BOUND LYTIC MUREIN TRANSGLYCOSYLASE F"/>
    <property type="match status" value="1"/>
</dbReference>
<sequence>MRVWCCLLLGLCMMAHAKTRVEILADAAYPPYSWQEGEEVRGIYADIIREVTSAMPDYEVVLKPMPWRRGLSMVEQGTAFAIFPPYYMPDTRPYMWPYSQPMLDEELVVMCGASVAANTPQARFPLDYHGLRFGMNAGFAVGGDAFWQAVKEKQIDVEEVKSNRENLLKIVRGRVDCTINDRLSLLYELLNMIKADQLAVADMSLLKQGPVLSKEQGFLGYSRKGEYPYKQAFIDQFDKELYQLKKRDGVKVIVERYLGKSPR</sequence>
<protein>
    <submittedName>
        <fullName evidence="5">Amino acid ABC transporter substrate-binding protein</fullName>
    </submittedName>
</protein>
<gene>
    <name evidence="5" type="ORF">WM43_04790</name>
</gene>
<dbReference type="Gene3D" id="3.40.190.10">
    <property type="entry name" value="Periplasmic binding protein-like II"/>
    <property type="match status" value="2"/>
</dbReference>
<organism evidence="5 6">
    <name type="scientific">Aeromonas veronii</name>
    <dbReference type="NCBI Taxonomy" id="654"/>
    <lineage>
        <taxon>Bacteria</taxon>
        <taxon>Pseudomonadati</taxon>
        <taxon>Pseudomonadota</taxon>
        <taxon>Gammaproteobacteria</taxon>
        <taxon>Aeromonadales</taxon>
        <taxon>Aeromonadaceae</taxon>
        <taxon>Aeromonas</taxon>
    </lineage>
</organism>
<evidence type="ECO:0000256" key="3">
    <source>
        <dbReference type="SAM" id="SignalP"/>
    </source>
</evidence>
<feature type="domain" description="Solute-binding protein family 3/N-terminal" evidence="4">
    <location>
        <begin position="20"/>
        <end position="261"/>
    </location>
</feature>
<reference evidence="5 6" key="1">
    <citation type="journal article" date="2016" name="J. Clin. Microbiol.">
        <title>Detection and Whole-Genome Sequencing of Carbapenemase-Producing Aeromonas hydrophila Isolates from Routine Perirectal Surveillance Culture.</title>
        <authorList>
            <person name="Hughes H.Y."/>
            <person name="Conlan S.P."/>
            <person name="Lau A.F."/>
            <person name="Dekker J.P."/>
            <person name="Michelin A.V."/>
            <person name="Youn J.H."/>
            <person name="Henderson D.K."/>
            <person name="Frank K.M."/>
            <person name="Segre J.A."/>
            <person name="Palmore T.N."/>
        </authorList>
    </citation>
    <scope>NUCLEOTIDE SEQUENCE [LARGE SCALE GENOMIC DNA]</scope>
    <source>
        <strain evidence="5 6">AVNIH1</strain>
    </source>
</reference>
<dbReference type="RefSeq" id="WP_005334089.1">
    <property type="nucleotide sequence ID" value="NZ_AP022281.1"/>
</dbReference>
<accession>A0A0T6QYH7</accession>
<dbReference type="AlphaFoldDB" id="A0A0T6QYH7"/>
<evidence type="ECO:0000313" key="5">
    <source>
        <dbReference type="EMBL" id="ANB52024.1"/>
    </source>
</evidence>
<dbReference type="PANTHER" id="PTHR35936:SF25">
    <property type="entry name" value="ABC TRANSPORTER SUBSTRATE-BINDING PROTEIN"/>
    <property type="match status" value="1"/>
</dbReference>